<dbReference type="SUPFAM" id="SSF46626">
    <property type="entry name" value="Cytochrome c"/>
    <property type="match status" value="1"/>
</dbReference>
<dbReference type="Pfam" id="PF00400">
    <property type="entry name" value="WD40"/>
    <property type="match status" value="5"/>
</dbReference>
<feature type="domain" description="Cytochrome C Planctomycete-type" evidence="5">
    <location>
        <begin position="59"/>
        <end position="115"/>
    </location>
</feature>
<dbReference type="InterPro" id="IPR001680">
    <property type="entry name" value="WD40_rpt"/>
</dbReference>
<feature type="region of interest" description="Disordered" evidence="4">
    <location>
        <begin position="463"/>
        <end position="487"/>
    </location>
</feature>
<dbReference type="EMBL" id="LR593887">
    <property type="protein sequence ID" value="VTS06775.1"/>
    <property type="molecule type" value="Genomic_DNA"/>
</dbReference>
<keyword evidence="1 3" id="KW-0853">WD repeat</keyword>
<keyword evidence="2" id="KW-0677">Repeat</keyword>
<dbReference type="GO" id="GO:0020037">
    <property type="term" value="F:heme binding"/>
    <property type="evidence" value="ECO:0007669"/>
    <property type="project" value="InterPro"/>
</dbReference>
<protein>
    <recommendedName>
        <fullName evidence="5">Cytochrome C Planctomycete-type domain-containing protein</fullName>
    </recommendedName>
</protein>
<dbReference type="InterPro" id="IPR020472">
    <property type="entry name" value="WD40_PAC1"/>
</dbReference>
<dbReference type="AlphaFoldDB" id="A0A6C2YSM0"/>
<evidence type="ECO:0000256" key="4">
    <source>
        <dbReference type="SAM" id="MobiDB-lite"/>
    </source>
</evidence>
<dbReference type="PANTHER" id="PTHR19879">
    <property type="entry name" value="TRANSCRIPTION INITIATION FACTOR TFIID"/>
    <property type="match status" value="1"/>
</dbReference>
<evidence type="ECO:0000256" key="1">
    <source>
        <dbReference type="ARBA" id="ARBA00022574"/>
    </source>
</evidence>
<dbReference type="KEGG" id="tim:GMBLW1_44850"/>
<dbReference type="InterPro" id="IPR011429">
    <property type="entry name" value="Cyt_c_Planctomycete-type"/>
</dbReference>
<dbReference type="PROSITE" id="PS50294">
    <property type="entry name" value="WD_REPEATS_REGION"/>
    <property type="match status" value="3"/>
</dbReference>
<dbReference type="Proteomes" id="UP000464378">
    <property type="component" value="Chromosome"/>
</dbReference>
<proteinExistence type="predicted"/>
<dbReference type="Gene3D" id="2.130.10.10">
    <property type="entry name" value="YVTN repeat-like/Quinoprotein amine dehydrogenase"/>
    <property type="match status" value="2"/>
</dbReference>
<organism evidence="6">
    <name type="scientific">Tuwongella immobilis</name>
    <dbReference type="NCBI Taxonomy" id="692036"/>
    <lineage>
        <taxon>Bacteria</taxon>
        <taxon>Pseudomonadati</taxon>
        <taxon>Planctomycetota</taxon>
        <taxon>Planctomycetia</taxon>
        <taxon>Gemmatales</taxon>
        <taxon>Gemmataceae</taxon>
        <taxon>Tuwongella</taxon>
    </lineage>
</organism>
<evidence type="ECO:0000313" key="6">
    <source>
        <dbReference type="EMBL" id="VIP04708.1"/>
    </source>
</evidence>
<dbReference type="InterPro" id="IPR015943">
    <property type="entry name" value="WD40/YVTN_repeat-like_dom_sf"/>
</dbReference>
<dbReference type="PROSITE" id="PS00678">
    <property type="entry name" value="WD_REPEATS_1"/>
    <property type="match status" value="1"/>
</dbReference>
<gene>
    <name evidence="6" type="ORF">GMBLW1_44850</name>
</gene>
<evidence type="ECO:0000256" key="3">
    <source>
        <dbReference type="PROSITE-ProRule" id="PRU00221"/>
    </source>
</evidence>
<evidence type="ECO:0000313" key="7">
    <source>
        <dbReference type="Proteomes" id="UP000464378"/>
    </source>
</evidence>
<dbReference type="PANTHER" id="PTHR19879:SF9">
    <property type="entry name" value="TRANSCRIPTION INITIATION FACTOR TFIID SUBUNIT 5"/>
    <property type="match status" value="1"/>
</dbReference>
<reference evidence="6" key="1">
    <citation type="submission" date="2019-04" db="EMBL/GenBank/DDBJ databases">
        <authorList>
            <consortium name="Science for Life Laboratories"/>
        </authorList>
    </citation>
    <scope>NUCLEOTIDE SEQUENCE</scope>
    <source>
        <strain evidence="6">MBLW1</strain>
    </source>
</reference>
<feature type="repeat" description="WD" evidence="3">
    <location>
        <begin position="337"/>
        <end position="378"/>
    </location>
</feature>
<feature type="compositionally biased region" description="Basic and acidic residues" evidence="4">
    <location>
        <begin position="469"/>
        <end position="487"/>
    </location>
</feature>
<dbReference type="SUPFAM" id="SSF50978">
    <property type="entry name" value="WD40 repeat-like"/>
    <property type="match status" value="1"/>
</dbReference>
<dbReference type="PROSITE" id="PS50082">
    <property type="entry name" value="WD_REPEATS_2"/>
    <property type="match status" value="3"/>
</dbReference>
<name>A0A6C2YSM0_9BACT</name>
<dbReference type="SMART" id="SM00320">
    <property type="entry name" value="WD40"/>
    <property type="match status" value="7"/>
</dbReference>
<dbReference type="GO" id="GO:0009055">
    <property type="term" value="F:electron transfer activity"/>
    <property type="evidence" value="ECO:0007669"/>
    <property type="project" value="InterPro"/>
</dbReference>
<feature type="repeat" description="WD" evidence="3">
    <location>
        <begin position="379"/>
        <end position="420"/>
    </location>
</feature>
<dbReference type="Pfam" id="PF07635">
    <property type="entry name" value="PSCyt1"/>
    <property type="match status" value="1"/>
</dbReference>
<sequence length="487" mass="52808">MTMRIPVLLLVGCLCSVEWVQAQEKKSSKDLPPIPEIKLDRKEPVVYQKDIEPIFAEKCMYCHSGNVIEGKYDMSTYAGVMKGGKRGAVIIAGKSSESILYHFSSRQKKPIMPPKSEDPLTPEELALLKLWIDQGAKPPTGVREKAKIVLNFPPALVKPVRAVAVSPDKSIVATGRGNQIHLFDAKTGNFLKSLVDPNLKHPDGKPAAAAHMSLVESLEYAPDGKTLISGSFQEAILWDPATGAIRKRIDGFADRVVAIAFSDDSQRFVTGGGAPTEDGEIKIFKIDGTPEFEVKSGHSDTVFGVRFSPDGKMLATCGADKFVKVWSVPDAKLIKSFEGHTHHVMDVGWKADGKFLASAGADNAIKVWDFEKGEQARTINGHSKQVTRLMFVGKTPMFITASGDQQLKMWNVDNGGNVRNFGGSKDYLYAVSVSTDGSLVVSGGEEGITRLYNGTSGAIIKEMVPPADGKPEVKPDAKPEAKPMPKK</sequence>
<dbReference type="InterPro" id="IPR019775">
    <property type="entry name" value="WD40_repeat_CS"/>
</dbReference>
<keyword evidence="7" id="KW-1185">Reference proteome</keyword>
<feature type="repeat" description="WD" evidence="3">
    <location>
        <begin position="295"/>
        <end position="336"/>
    </location>
</feature>
<dbReference type="InterPro" id="IPR036909">
    <property type="entry name" value="Cyt_c-like_dom_sf"/>
</dbReference>
<evidence type="ECO:0000259" key="5">
    <source>
        <dbReference type="Pfam" id="PF07635"/>
    </source>
</evidence>
<dbReference type="InterPro" id="IPR036322">
    <property type="entry name" value="WD40_repeat_dom_sf"/>
</dbReference>
<accession>A0A6C2YSM0</accession>
<dbReference type="RefSeq" id="WP_232056304.1">
    <property type="nucleotide sequence ID" value="NZ_LR593887.1"/>
</dbReference>
<dbReference type="EMBL" id="LR586016">
    <property type="protein sequence ID" value="VIP04708.1"/>
    <property type="molecule type" value="Genomic_DNA"/>
</dbReference>
<dbReference type="PRINTS" id="PR00320">
    <property type="entry name" value="GPROTEINBRPT"/>
</dbReference>
<evidence type="ECO:0000256" key="2">
    <source>
        <dbReference type="ARBA" id="ARBA00022737"/>
    </source>
</evidence>
<dbReference type="InParanoid" id="A0A6C2YSM0"/>
<dbReference type="CDD" id="cd00200">
    <property type="entry name" value="WD40"/>
    <property type="match status" value="1"/>
</dbReference>